<accession>A0A8J2X326</accession>
<gene>
    <name evidence="3" type="ORF">PECAL_5P14490</name>
</gene>
<evidence type="ECO:0000313" key="3">
    <source>
        <dbReference type="EMBL" id="CAH0376856.1"/>
    </source>
</evidence>
<proteinExistence type="predicted"/>
<name>A0A8J2X326_9STRA</name>
<feature type="signal peptide" evidence="2">
    <location>
        <begin position="1"/>
        <end position="23"/>
    </location>
</feature>
<sequence>MAPTFRRHGAVALLASASALVAPRPLASKPRRPTLKATPTMGLKDTIGNIFVPPPPPPPVTVVEGAENFRLLGVPPNAEYDEVQQAVKALKEKYAGDTKRLLKIDVAKDKIAELRLRQRVSGTFGVTAEVAARDKTIGDFESQAMNRAIAKNTPKWIRKIPYMYKPFWKIDELYSNRKDRELQRAHTKTAGLYWCGFAAAATFFPGALTYIKFGAPLILVSHLAQRGQPPVPKDERGMAGAVRDPNYGDYLWSAALLTAHSVIGNFIAGFAVPFLTLLRPQQIRFVIGTGCMALGDAIWQPHMEK</sequence>
<comment type="caution">
    <text evidence="3">The sequence shown here is derived from an EMBL/GenBank/DDBJ whole genome shotgun (WGS) entry which is preliminary data.</text>
</comment>
<reference evidence="3" key="1">
    <citation type="submission" date="2021-11" db="EMBL/GenBank/DDBJ databases">
        <authorList>
            <consortium name="Genoscope - CEA"/>
            <person name="William W."/>
        </authorList>
    </citation>
    <scope>NUCLEOTIDE SEQUENCE</scope>
</reference>
<feature type="transmembrane region" description="Helical" evidence="1">
    <location>
        <begin position="250"/>
        <end position="275"/>
    </location>
</feature>
<dbReference type="Proteomes" id="UP000789595">
    <property type="component" value="Unassembled WGS sequence"/>
</dbReference>
<evidence type="ECO:0000256" key="2">
    <source>
        <dbReference type="SAM" id="SignalP"/>
    </source>
</evidence>
<feature type="chain" id="PRO_5035260739" evidence="2">
    <location>
        <begin position="24"/>
        <end position="305"/>
    </location>
</feature>
<dbReference type="InterPro" id="IPR021788">
    <property type="entry name" value="CPP1-like"/>
</dbReference>
<keyword evidence="1" id="KW-0472">Membrane</keyword>
<organism evidence="3 4">
    <name type="scientific">Pelagomonas calceolata</name>
    <dbReference type="NCBI Taxonomy" id="35677"/>
    <lineage>
        <taxon>Eukaryota</taxon>
        <taxon>Sar</taxon>
        <taxon>Stramenopiles</taxon>
        <taxon>Ochrophyta</taxon>
        <taxon>Pelagophyceae</taxon>
        <taxon>Pelagomonadales</taxon>
        <taxon>Pelagomonadaceae</taxon>
        <taxon>Pelagomonas</taxon>
    </lineage>
</organism>
<dbReference type="EMBL" id="CAKKNE010000005">
    <property type="protein sequence ID" value="CAH0376856.1"/>
    <property type="molecule type" value="Genomic_DNA"/>
</dbReference>
<dbReference type="Pfam" id="PF11833">
    <property type="entry name" value="CPP1-like"/>
    <property type="match status" value="1"/>
</dbReference>
<keyword evidence="4" id="KW-1185">Reference proteome</keyword>
<keyword evidence="1" id="KW-0812">Transmembrane</keyword>
<dbReference type="AlphaFoldDB" id="A0A8J2X326"/>
<evidence type="ECO:0000313" key="4">
    <source>
        <dbReference type="Proteomes" id="UP000789595"/>
    </source>
</evidence>
<evidence type="ECO:0000256" key="1">
    <source>
        <dbReference type="SAM" id="Phobius"/>
    </source>
</evidence>
<dbReference type="OrthoDB" id="2014563at2759"/>
<keyword evidence="2" id="KW-0732">Signal</keyword>
<keyword evidence="1" id="KW-1133">Transmembrane helix</keyword>
<protein>
    <submittedName>
        <fullName evidence="3">Uncharacterized protein</fullName>
    </submittedName>
</protein>